<protein>
    <recommendedName>
        <fullName evidence="3">DUF4371 domain-containing protein</fullName>
    </recommendedName>
</protein>
<evidence type="ECO:0008006" key="3">
    <source>
        <dbReference type="Google" id="ProtNLM"/>
    </source>
</evidence>
<reference evidence="1 2" key="1">
    <citation type="journal article" date="2020" name="G3 (Bethesda)">
        <title>Draft Genome of the Common Snapping Turtle, Chelydra serpentina, a Model for Phenotypic Plasticity in Reptiles.</title>
        <authorList>
            <person name="Das D."/>
            <person name="Singh S.K."/>
            <person name="Bierstedt J."/>
            <person name="Erickson A."/>
            <person name="Galli G.L.J."/>
            <person name="Crossley D.A. 2nd"/>
            <person name="Rhen T."/>
        </authorList>
    </citation>
    <scope>NUCLEOTIDE SEQUENCE [LARGE SCALE GENOMIC DNA]</scope>
    <source>
        <strain evidence="1">KW</strain>
    </source>
</reference>
<dbReference type="PANTHER" id="PTHR45749:SF35">
    <property type="entry name" value="AC-LIKE TRANSPOSASE-RELATED"/>
    <property type="match status" value="1"/>
</dbReference>
<proteinExistence type="predicted"/>
<gene>
    <name evidence="1" type="ORF">G0U57_015481</name>
</gene>
<accession>A0A8T1T2Z2</accession>
<name>A0A8T1T2Z2_CHESE</name>
<dbReference type="Proteomes" id="UP000765507">
    <property type="component" value="Unassembled WGS sequence"/>
</dbReference>
<organism evidence="1 2">
    <name type="scientific">Chelydra serpentina</name>
    <name type="common">Snapping turtle</name>
    <name type="synonym">Testudo serpentina</name>
    <dbReference type="NCBI Taxonomy" id="8475"/>
    <lineage>
        <taxon>Eukaryota</taxon>
        <taxon>Metazoa</taxon>
        <taxon>Chordata</taxon>
        <taxon>Craniata</taxon>
        <taxon>Vertebrata</taxon>
        <taxon>Euteleostomi</taxon>
        <taxon>Archelosauria</taxon>
        <taxon>Testudinata</taxon>
        <taxon>Testudines</taxon>
        <taxon>Cryptodira</taxon>
        <taxon>Durocryptodira</taxon>
        <taxon>Americhelydia</taxon>
        <taxon>Chelydroidea</taxon>
        <taxon>Chelydridae</taxon>
        <taxon>Chelydra</taxon>
    </lineage>
</organism>
<keyword evidence="2" id="KW-1185">Reference proteome</keyword>
<dbReference type="EMBL" id="JAHGAV010000047">
    <property type="protein sequence ID" value="KAG6935230.1"/>
    <property type="molecule type" value="Genomic_DNA"/>
</dbReference>
<dbReference type="OrthoDB" id="9950531at2759"/>
<sequence>MGINDWKNLSPILPQHEKAQHHIESMHKLCELSVRLKKKNQTTLDAQNQSLLESEKQHWHRVLECLLSIVEYLSTNNLAFRGSVEKLFQPQNGNFWGLVQLLGKFDTVMNEHLRRVTENEIHDHYLGPRIQNELIMLMSDKVRDKIVHWFFGKIFCVILDCTPDIRTDVVSSEICRH</sequence>
<dbReference type="PANTHER" id="PTHR45749">
    <property type="match status" value="1"/>
</dbReference>
<evidence type="ECO:0000313" key="2">
    <source>
        <dbReference type="Proteomes" id="UP000765507"/>
    </source>
</evidence>
<evidence type="ECO:0000313" key="1">
    <source>
        <dbReference type="EMBL" id="KAG6935230.1"/>
    </source>
</evidence>
<dbReference type="AlphaFoldDB" id="A0A8T1T2Z2"/>
<comment type="caution">
    <text evidence="1">The sequence shown here is derived from an EMBL/GenBank/DDBJ whole genome shotgun (WGS) entry which is preliminary data.</text>
</comment>